<feature type="domain" description="Fibronectin type-III" evidence="9">
    <location>
        <begin position="251"/>
        <end position="339"/>
    </location>
</feature>
<evidence type="ECO:0000256" key="3">
    <source>
        <dbReference type="ARBA" id="ARBA00023001"/>
    </source>
</evidence>
<dbReference type="CDD" id="cd21177">
    <property type="entry name" value="LPMO_AA10"/>
    <property type="match status" value="1"/>
</dbReference>
<protein>
    <submittedName>
        <fullName evidence="11">Lytic polysaccharide monooxygenase</fullName>
    </submittedName>
</protein>
<keyword evidence="3" id="KW-0136">Cellulose degradation</keyword>
<dbReference type="PROSITE" id="PS00561">
    <property type="entry name" value="CBM2_A"/>
    <property type="match status" value="1"/>
</dbReference>
<accession>A0ABT0J2P2</accession>
<keyword evidence="2" id="KW-0378">Hydrolase</keyword>
<dbReference type="PROSITE" id="PS50853">
    <property type="entry name" value="FN3"/>
    <property type="match status" value="1"/>
</dbReference>
<dbReference type="InterPro" id="IPR004302">
    <property type="entry name" value="Cellulose/chitin-bd_N"/>
</dbReference>
<dbReference type="PANTHER" id="PTHR34823">
    <property type="entry name" value="GLCNAC-BINDING PROTEIN A"/>
    <property type="match status" value="1"/>
</dbReference>
<dbReference type="SUPFAM" id="SSF81296">
    <property type="entry name" value="E set domains"/>
    <property type="match status" value="1"/>
</dbReference>
<dbReference type="Proteomes" id="UP001651050">
    <property type="component" value="Unassembled WGS sequence"/>
</dbReference>
<dbReference type="Gene3D" id="2.70.50.50">
    <property type="entry name" value="chitin-binding protein cbp21"/>
    <property type="match status" value="1"/>
</dbReference>
<dbReference type="InterPro" id="IPR008965">
    <property type="entry name" value="CBM2/CBM3_carb-bd_dom_sf"/>
</dbReference>
<dbReference type="Pfam" id="PF00553">
    <property type="entry name" value="CBM_2"/>
    <property type="match status" value="1"/>
</dbReference>
<evidence type="ECO:0000259" key="10">
    <source>
        <dbReference type="PROSITE" id="PS51173"/>
    </source>
</evidence>
<dbReference type="Pfam" id="PF03067">
    <property type="entry name" value="LPMO_10"/>
    <property type="match status" value="1"/>
</dbReference>
<keyword evidence="11" id="KW-0503">Monooxygenase</keyword>
<dbReference type="GO" id="GO:0004497">
    <property type="term" value="F:monooxygenase activity"/>
    <property type="evidence" value="ECO:0007669"/>
    <property type="project" value="UniProtKB-KW"/>
</dbReference>
<dbReference type="InterPro" id="IPR003961">
    <property type="entry name" value="FN3_dom"/>
</dbReference>
<dbReference type="SMART" id="SM00637">
    <property type="entry name" value="CBD_II"/>
    <property type="match status" value="1"/>
</dbReference>
<keyword evidence="6" id="KW-0624">Polysaccharide degradation</keyword>
<dbReference type="SUPFAM" id="SSF49265">
    <property type="entry name" value="Fibronectin type III"/>
    <property type="match status" value="1"/>
</dbReference>
<evidence type="ECO:0000256" key="4">
    <source>
        <dbReference type="ARBA" id="ARBA00023277"/>
    </source>
</evidence>
<evidence type="ECO:0000256" key="6">
    <source>
        <dbReference type="ARBA" id="ARBA00023326"/>
    </source>
</evidence>
<dbReference type="InterPro" id="IPR051024">
    <property type="entry name" value="GlcNAc_Chitin_IntDeg"/>
</dbReference>
<organism evidence="11 12">
    <name type="scientific">Isoptericola peretonis</name>
    <dbReference type="NCBI Taxonomy" id="2918523"/>
    <lineage>
        <taxon>Bacteria</taxon>
        <taxon>Bacillati</taxon>
        <taxon>Actinomycetota</taxon>
        <taxon>Actinomycetes</taxon>
        <taxon>Micrococcales</taxon>
        <taxon>Promicromonosporaceae</taxon>
        <taxon>Isoptericola</taxon>
    </lineage>
</organism>
<proteinExistence type="predicted"/>
<dbReference type="InterPro" id="IPR036116">
    <property type="entry name" value="FN3_sf"/>
</dbReference>
<evidence type="ECO:0000256" key="8">
    <source>
        <dbReference type="SAM" id="SignalP"/>
    </source>
</evidence>
<dbReference type="SMART" id="SM00060">
    <property type="entry name" value="FN3"/>
    <property type="match status" value="1"/>
</dbReference>
<dbReference type="Gene3D" id="2.60.40.290">
    <property type="match status" value="1"/>
</dbReference>
<gene>
    <name evidence="11" type="ORF">M1843_08385</name>
</gene>
<keyword evidence="4" id="KW-0119">Carbohydrate metabolism</keyword>
<evidence type="ECO:0000256" key="7">
    <source>
        <dbReference type="SAM" id="MobiDB-lite"/>
    </source>
</evidence>
<evidence type="ECO:0000259" key="9">
    <source>
        <dbReference type="PROSITE" id="PS50853"/>
    </source>
</evidence>
<dbReference type="InterPro" id="IPR018366">
    <property type="entry name" value="CBM2_CS"/>
</dbReference>
<evidence type="ECO:0000313" key="12">
    <source>
        <dbReference type="Proteomes" id="UP001651050"/>
    </source>
</evidence>
<sequence length="440" mass="45012">MRRLAASLAAAALAAVGIVAAVGQPAAAHGAEVFPGSRQYLCWVDAVTESGSLSPSNPACADALAAGGPNAYYNWFGNLDSHGAGRTEGYIPDGTICSGGDRGPYDFSAFNAPRTDWPTTHLTAGDTYEFQHNNWAEHPGRFDVYVTREGFDPTAPLGWDDLELIDSVTDPPDTGGPGGDNYYYWDVTLPADRTGRHIVFTHWVRSDSSENFYSCSDVAFDGGDGEVTGIGDGSGPVDPPEACPDQAPGTPLGELSATSVTATKAHIMWGAGQTGCVTGYDVIDTATGGILASTDGVPMVDVTGLEPETTYVVAVQARNDNTGEVSEPTGSVTFTTLAEDEGPGTDPDPGPGACTATFSTTNTWAGGYQGEIVVTAGDADVTGWQVAADGITTSTIWGGEIADGVITPAAWNGSLGAGQSTTVGFIGTGEAPAGGELACS</sequence>
<dbReference type="InterPro" id="IPR014756">
    <property type="entry name" value="Ig_E-set"/>
</dbReference>
<dbReference type="PANTHER" id="PTHR34823:SF1">
    <property type="entry name" value="CHITIN-BINDING TYPE-4 DOMAIN-CONTAINING PROTEIN"/>
    <property type="match status" value="1"/>
</dbReference>
<dbReference type="InterPro" id="IPR001919">
    <property type="entry name" value="CBD2"/>
</dbReference>
<dbReference type="EMBL" id="JALQCY010000002">
    <property type="protein sequence ID" value="MCK9793759.1"/>
    <property type="molecule type" value="Genomic_DNA"/>
</dbReference>
<dbReference type="Pfam" id="PF00041">
    <property type="entry name" value="fn3"/>
    <property type="match status" value="1"/>
</dbReference>
<keyword evidence="12" id="KW-1185">Reference proteome</keyword>
<keyword evidence="11" id="KW-0560">Oxidoreductase</keyword>
<dbReference type="InterPro" id="IPR012291">
    <property type="entry name" value="CBM2_carb-bd_dom_sf"/>
</dbReference>
<comment type="caution">
    <text evidence="11">The sequence shown here is derived from an EMBL/GenBank/DDBJ whole genome shotgun (WGS) entry which is preliminary data.</text>
</comment>
<dbReference type="SUPFAM" id="SSF49384">
    <property type="entry name" value="Carbohydrate-binding domain"/>
    <property type="match status" value="1"/>
</dbReference>
<keyword evidence="5" id="KW-0326">Glycosidase</keyword>
<dbReference type="Gene3D" id="2.60.40.10">
    <property type="entry name" value="Immunoglobulins"/>
    <property type="match status" value="1"/>
</dbReference>
<name>A0ABT0J2P2_9MICO</name>
<evidence type="ECO:0000313" key="11">
    <source>
        <dbReference type="EMBL" id="MCK9793759.1"/>
    </source>
</evidence>
<dbReference type="InterPro" id="IPR013783">
    <property type="entry name" value="Ig-like_fold"/>
</dbReference>
<evidence type="ECO:0000256" key="5">
    <source>
        <dbReference type="ARBA" id="ARBA00023295"/>
    </source>
</evidence>
<feature type="region of interest" description="Disordered" evidence="7">
    <location>
        <begin position="230"/>
        <end position="251"/>
    </location>
</feature>
<dbReference type="PROSITE" id="PS51173">
    <property type="entry name" value="CBM2"/>
    <property type="match status" value="1"/>
</dbReference>
<dbReference type="RefSeq" id="WP_416343591.1">
    <property type="nucleotide sequence ID" value="NZ_JALQCY010000002.1"/>
</dbReference>
<keyword evidence="1 8" id="KW-0732">Signal</keyword>
<evidence type="ECO:0000256" key="2">
    <source>
        <dbReference type="ARBA" id="ARBA00022801"/>
    </source>
</evidence>
<feature type="signal peptide" evidence="8">
    <location>
        <begin position="1"/>
        <end position="21"/>
    </location>
</feature>
<evidence type="ECO:0000256" key="1">
    <source>
        <dbReference type="ARBA" id="ARBA00022729"/>
    </source>
</evidence>
<dbReference type="CDD" id="cd00063">
    <property type="entry name" value="FN3"/>
    <property type="match status" value="1"/>
</dbReference>
<feature type="chain" id="PRO_5045213823" evidence="8">
    <location>
        <begin position="22"/>
        <end position="440"/>
    </location>
</feature>
<feature type="domain" description="CBM2" evidence="10">
    <location>
        <begin position="347"/>
        <end position="440"/>
    </location>
</feature>
<reference evidence="11 12" key="1">
    <citation type="submission" date="2022-02" db="EMBL/GenBank/DDBJ databases">
        <title>The car tank lid bacteriome: a reservoir of bacteria with potential in bioremediation of fuel.</title>
        <authorList>
            <person name="Vidal-Verdu A."/>
            <person name="Gomez-Martinez D."/>
            <person name="Latorre-Perez A."/>
            <person name="Pereto J."/>
            <person name="Porcar M."/>
        </authorList>
    </citation>
    <scope>NUCLEOTIDE SEQUENCE [LARGE SCALE GENOMIC DNA]</scope>
    <source>
        <strain evidence="11 12">4D.3</strain>
    </source>
</reference>